<evidence type="ECO:0000256" key="2">
    <source>
        <dbReference type="ARBA" id="ARBA00023002"/>
    </source>
</evidence>
<keyword evidence="3" id="KW-0520">NAD</keyword>
<name>A0A7S4QSR3_9STRA</name>
<dbReference type="PANTHER" id="PTHR43866:SF4">
    <property type="entry name" value="MALONATE-SEMIALDEHYDE DEHYDROGENASE"/>
    <property type="match status" value="1"/>
</dbReference>
<protein>
    <recommendedName>
        <fullName evidence="1">methylmalonate-semialdehyde dehydrogenase (CoA acylating)</fullName>
        <ecNumber evidence="1">1.2.1.27</ecNumber>
    </recommendedName>
</protein>
<evidence type="ECO:0000256" key="1">
    <source>
        <dbReference type="ARBA" id="ARBA00013048"/>
    </source>
</evidence>
<feature type="region of interest" description="Disordered" evidence="4">
    <location>
        <begin position="546"/>
        <end position="565"/>
    </location>
</feature>
<dbReference type="InterPro" id="IPR016162">
    <property type="entry name" value="Ald_DH_N"/>
</dbReference>
<dbReference type="NCBIfam" id="TIGR01722">
    <property type="entry name" value="MMSDH"/>
    <property type="match status" value="1"/>
</dbReference>
<feature type="domain" description="Aldehyde dehydrogenase" evidence="5">
    <location>
        <begin position="69"/>
        <end position="525"/>
    </location>
</feature>
<dbReference type="GO" id="GO:0004491">
    <property type="term" value="F:methylmalonate-semialdehyde dehydrogenase (acylating, NAD) activity"/>
    <property type="evidence" value="ECO:0007669"/>
    <property type="project" value="UniProtKB-EC"/>
</dbReference>
<evidence type="ECO:0000256" key="4">
    <source>
        <dbReference type="SAM" id="MobiDB-lite"/>
    </source>
</evidence>
<feature type="compositionally biased region" description="Basic and acidic residues" evidence="4">
    <location>
        <begin position="1"/>
        <end position="18"/>
    </location>
</feature>
<dbReference type="FunFam" id="3.40.309.10:FF:000002">
    <property type="entry name" value="Methylmalonate-semialdehyde dehydrogenase (Acylating)"/>
    <property type="match status" value="1"/>
</dbReference>
<dbReference type="GO" id="GO:0006210">
    <property type="term" value="P:thymine catabolic process"/>
    <property type="evidence" value="ECO:0007669"/>
    <property type="project" value="TreeGrafter"/>
</dbReference>
<dbReference type="SUPFAM" id="SSF53720">
    <property type="entry name" value="ALDH-like"/>
    <property type="match status" value="1"/>
</dbReference>
<dbReference type="AlphaFoldDB" id="A0A7S4QSR3"/>
<dbReference type="EMBL" id="HBNS01009156">
    <property type="protein sequence ID" value="CAE4592833.1"/>
    <property type="molecule type" value="Transcribed_RNA"/>
</dbReference>
<dbReference type="InterPro" id="IPR015590">
    <property type="entry name" value="Aldehyde_DH_dom"/>
</dbReference>
<dbReference type="InterPro" id="IPR010061">
    <property type="entry name" value="MeMal-semiAld_DH"/>
</dbReference>
<dbReference type="FunFam" id="3.40.605.10:FF:000003">
    <property type="entry name" value="Methylmalonate-semialdehyde dehydrogenase [acylating]"/>
    <property type="match status" value="1"/>
</dbReference>
<proteinExistence type="predicted"/>
<dbReference type="PROSITE" id="PS00070">
    <property type="entry name" value="ALDEHYDE_DEHYDR_CYS"/>
    <property type="match status" value="1"/>
</dbReference>
<dbReference type="EC" id="1.2.1.27" evidence="1"/>
<dbReference type="InterPro" id="IPR016161">
    <property type="entry name" value="Ald_DH/histidinol_DH"/>
</dbReference>
<dbReference type="GO" id="GO:0006574">
    <property type="term" value="P:L-valine catabolic process"/>
    <property type="evidence" value="ECO:0007669"/>
    <property type="project" value="TreeGrafter"/>
</dbReference>
<accession>A0A7S4QSR3</accession>
<feature type="region of interest" description="Disordered" evidence="4">
    <location>
        <begin position="1"/>
        <end position="28"/>
    </location>
</feature>
<dbReference type="Gene3D" id="3.40.605.10">
    <property type="entry name" value="Aldehyde Dehydrogenase, Chain A, domain 1"/>
    <property type="match status" value="1"/>
</dbReference>
<dbReference type="InterPro" id="IPR016160">
    <property type="entry name" value="Ald_DH_CS_CYS"/>
</dbReference>
<gene>
    <name evidence="6" type="ORF">DBRI00130_LOCUS7381</name>
</gene>
<dbReference type="PANTHER" id="PTHR43866">
    <property type="entry name" value="MALONATE-SEMIALDEHYDE DEHYDROGENASE"/>
    <property type="match status" value="1"/>
</dbReference>
<dbReference type="InterPro" id="IPR016163">
    <property type="entry name" value="Ald_DH_C"/>
</dbReference>
<reference evidence="6" key="1">
    <citation type="submission" date="2021-01" db="EMBL/GenBank/DDBJ databases">
        <authorList>
            <person name="Corre E."/>
            <person name="Pelletier E."/>
            <person name="Niang G."/>
            <person name="Scheremetjew M."/>
            <person name="Finn R."/>
            <person name="Kale V."/>
            <person name="Holt S."/>
            <person name="Cochrane G."/>
            <person name="Meng A."/>
            <person name="Brown T."/>
            <person name="Cohen L."/>
        </authorList>
    </citation>
    <scope>NUCLEOTIDE SEQUENCE</scope>
    <source>
        <strain evidence="6">GSO104</strain>
    </source>
</reference>
<evidence type="ECO:0000256" key="3">
    <source>
        <dbReference type="ARBA" id="ARBA00023027"/>
    </source>
</evidence>
<dbReference type="Pfam" id="PF00171">
    <property type="entry name" value="Aldedh"/>
    <property type="match status" value="1"/>
</dbReference>
<dbReference type="Gene3D" id="3.40.309.10">
    <property type="entry name" value="Aldehyde Dehydrogenase, Chain A, domain 2"/>
    <property type="match status" value="1"/>
</dbReference>
<evidence type="ECO:0000259" key="5">
    <source>
        <dbReference type="Pfam" id="PF00171"/>
    </source>
</evidence>
<keyword evidence="2" id="KW-0560">Oxidoreductase</keyword>
<evidence type="ECO:0000313" key="6">
    <source>
        <dbReference type="EMBL" id="CAE4592833.1"/>
    </source>
</evidence>
<sequence length="565" mass="60670">MVHIDKRPRIDSTEETLDKTMPPNVESPTGVINALPVMATTKPTTTTKDNITEVNNYINGSFVPPIKSSYLPVINPSTSNEVGSVALSSKDDVSAAVSAASAAFPAWSNLTMKSRVAILLKFHYLIREHATELAKLIVIENGKNMTEALADVAKGNETVEYACSLPQIAQGKTLQVSREVTCMDRRDALGVVASIVPFNFPFMVPMWTVPIALACGNTVVLKPSEKVPLTMMRVAELFKEAGLPDGVFNMVQGTKEVVEALIDHPTVRAVTFVGSSPVANIVATRCRNLNKRVTALGGAKNHLIALPDCEVEGASSDIVVSFAGCAGQRCMAASVLLVMGDGEQQKALQEKIIDKASKIEPGSEAGKMGPVIDAGSYEKIMKYIEKSVENGAELLLDGRSWSKNEFAKNGGCWIGPTIIKHSSKEDAAMKEEIFGPVLSIYQVKSWSEAIEIENGNPFGNAASVYTTNGGHAEWFVSRFRASMLGINIGIPVPREPFSFGGLYGTQSKYGDMDITGDGAIEFFTNRIKVTSKWPMPNVDEFISGEGLSSATGHGPTDHANFAGTM</sequence>
<organism evidence="6">
    <name type="scientific">Ditylum brightwellii</name>
    <dbReference type="NCBI Taxonomy" id="49249"/>
    <lineage>
        <taxon>Eukaryota</taxon>
        <taxon>Sar</taxon>
        <taxon>Stramenopiles</taxon>
        <taxon>Ochrophyta</taxon>
        <taxon>Bacillariophyta</taxon>
        <taxon>Mediophyceae</taxon>
        <taxon>Lithodesmiophycidae</taxon>
        <taxon>Lithodesmiales</taxon>
        <taxon>Lithodesmiaceae</taxon>
        <taxon>Ditylum</taxon>
    </lineage>
</organism>